<dbReference type="CDD" id="cd17532">
    <property type="entry name" value="REC_LytTR_AlgR-like"/>
    <property type="match status" value="1"/>
</dbReference>
<gene>
    <name evidence="5" type="ORF">SAMN02799615_01343</name>
</gene>
<dbReference type="Pfam" id="PF04397">
    <property type="entry name" value="LytTR"/>
    <property type="match status" value="1"/>
</dbReference>
<keyword evidence="1" id="KW-0902">Two-component regulatory system</keyword>
<dbReference type="GO" id="GO:0000156">
    <property type="term" value="F:phosphorelay response regulator activity"/>
    <property type="evidence" value="ECO:0007669"/>
    <property type="project" value="InterPro"/>
</dbReference>
<dbReference type="AlphaFoldDB" id="A0A1I2C3C0"/>
<protein>
    <submittedName>
        <fullName evidence="5">Two component transcriptional regulator, LytTR family</fullName>
    </submittedName>
</protein>
<dbReference type="STRING" id="500610.SAMN02799615_01343"/>
<dbReference type="Proteomes" id="UP000199477">
    <property type="component" value="Unassembled WGS sequence"/>
</dbReference>
<evidence type="ECO:0000256" key="1">
    <source>
        <dbReference type="ARBA" id="ARBA00023012"/>
    </source>
</evidence>
<evidence type="ECO:0000313" key="6">
    <source>
        <dbReference type="Proteomes" id="UP000199477"/>
    </source>
</evidence>
<dbReference type="EMBL" id="FONH01000003">
    <property type="protein sequence ID" value="SFE62678.1"/>
    <property type="molecule type" value="Genomic_DNA"/>
</dbReference>
<reference evidence="6" key="1">
    <citation type="submission" date="2016-10" db="EMBL/GenBank/DDBJ databases">
        <authorList>
            <person name="Varghese N."/>
            <person name="Submissions S."/>
        </authorList>
    </citation>
    <scope>NUCLEOTIDE SEQUENCE [LARGE SCALE GENOMIC DNA]</scope>
    <source>
        <strain evidence="6">UNC178MFTsu3.1</strain>
    </source>
</reference>
<keyword evidence="6" id="KW-1185">Reference proteome</keyword>
<dbReference type="PROSITE" id="PS50110">
    <property type="entry name" value="RESPONSE_REGULATORY"/>
    <property type="match status" value="1"/>
</dbReference>
<dbReference type="Gene3D" id="3.40.50.2300">
    <property type="match status" value="1"/>
</dbReference>
<dbReference type="PANTHER" id="PTHR37299:SF1">
    <property type="entry name" value="STAGE 0 SPORULATION PROTEIN A HOMOLOG"/>
    <property type="match status" value="1"/>
</dbReference>
<dbReference type="Pfam" id="PF00072">
    <property type="entry name" value="Response_reg"/>
    <property type="match status" value="1"/>
</dbReference>
<evidence type="ECO:0000256" key="2">
    <source>
        <dbReference type="PROSITE-ProRule" id="PRU00169"/>
    </source>
</evidence>
<proteinExistence type="predicted"/>
<dbReference type="RefSeq" id="WP_026636103.1">
    <property type="nucleotide sequence ID" value="NZ_FONH01000003.1"/>
</dbReference>
<dbReference type="InterPro" id="IPR007492">
    <property type="entry name" value="LytTR_DNA-bd_dom"/>
</dbReference>
<dbReference type="Gene3D" id="2.40.50.1020">
    <property type="entry name" value="LytTr DNA-binding domain"/>
    <property type="match status" value="1"/>
</dbReference>
<organism evidence="5 6">
    <name type="scientific">Dyella marensis</name>
    <dbReference type="NCBI Taxonomy" id="500610"/>
    <lineage>
        <taxon>Bacteria</taxon>
        <taxon>Pseudomonadati</taxon>
        <taxon>Pseudomonadota</taxon>
        <taxon>Gammaproteobacteria</taxon>
        <taxon>Lysobacterales</taxon>
        <taxon>Rhodanobacteraceae</taxon>
        <taxon>Dyella</taxon>
    </lineage>
</organism>
<evidence type="ECO:0000259" key="4">
    <source>
        <dbReference type="PROSITE" id="PS50930"/>
    </source>
</evidence>
<dbReference type="PANTHER" id="PTHR37299">
    <property type="entry name" value="TRANSCRIPTIONAL REGULATOR-RELATED"/>
    <property type="match status" value="1"/>
</dbReference>
<dbReference type="PROSITE" id="PS50930">
    <property type="entry name" value="HTH_LYTTR"/>
    <property type="match status" value="1"/>
</dbReference>
<feature type="modified residue" description="4-aspartylphosphate" evidence="2">
    <location>
        <position position="55"/>
    </location>
</feature>
<dbReference type="GO" id="GO:0003677">
    <property type="term" value="F:DNA binding"/>
    <property type="evidence" value="ECO:0007669"/>
    <property type="project" value="InterPro"/>
</dbReference>
<feature type="domain" description="HTH LytTR-type" evidence="4">
    <location>
        <begin position="149"/>
        <end position="253"/>
    </location>
</feature>
<evidence type="ECO:0000313" key="5">
    <source>
        <dbReference type="EMBL" id="SFE62678.1"/>
    </source>
</evidence>
<dbReference type="SMART" id="SM00850">
    <property type="entry name" value="LytTR"/>
    <property type="match status" value="1"/>
</dbReference>
<dbReference type="SUPFAM" id="SSF52172">
    <property type="entry name" value="CheY-like"/>
    <property type="match status" value="1"/>
</dbReference>
<name>A0A1I2C3C0_9GAMM</name>
<evidence type="ECO:0000259" key="3">
    <source>
        <dbReference type="PROSITE" id="PS50110"/>
    </source>
</evidence>
<feature type="domain" description="Response regulatory" evidence="3">
    <location>
        <begin position="4"/>
        <end position="117"/>
    </location>
</feature>
<keyword evidence="2" id="KW-0597">Phosphoprotein</keyword>
<dbReference type="InterPro" id="IPR046947">
    <property type="entry name" value="LytR-like"/>
</dbReference>
<dbReference type="SMART" id="SM00448">
    <property type="entry name" value="REC"/>
    <property type="match status" value="1"/>
</dbReference>
<dbReference type="InterPro" id="IPR011006">
    <property type="entry name" value="CheY-like_superfamily"/>
</dbReference>
<accession>A0A1I2C3C0</accession>
<sequence>MSIRALIVDDEPIARHSIARLLRKEAEIVIAGEFGDGASALEAIRRLRPDLVFLDIQMPEMTGIDVAAALGEEELPATVFVTAYEQYAVRAFEANAVDYLVKPFSRERFDAALRRVRKRLAGEGGDAAPARVWQALAELRREQAYARRLPIPVDGSVILLEVARIDWIEANRNCVRLHVGKDTYELRETMAALEERLSPRQFARVHRSAIVNIDRIQAIHPWFKGYHMVVLSTGQELRMSRYQHDAFRELVRLQGRTP</sequence>
<dbReference type="InterPro" id="IPR001789">
    <property type="entry name" value="Sig_transdc_resp-reg_receiver"/>
</dbReference>